<reference evidence="1 2" key="1">
    <citation type="journal article" date="2020" name="Cell">
        <title>Large-Scale Comparative Analyses of Tick Genomes Elucidate Their Genetic Diversity and Vector Capacities.</title>
        <authorList>
            <consortium name="Tick Genome and Microbiome Consortium (TIGMIC)"/>
            <person name="Jia N."/>
            <person name="Wang J."/>
            <person name="Shi W."/>
            <person name="Du L."/>
            <person name="Sun Y."/>
            <person name="Zhan W."/>
            <person name="Jiang J.F."/>
            <person name="Wang Q."/>
            <person name="Zhang B."/>
            <person name="Ji P."/>
            <person name="Bell-Sakyi L."/>
            <person name="Cui X.M."/>
            <person name="Yuan T.T."/>
            <person name="Jiang B.G."/>
            <person name="Yang W.F."/>
            <person name="Lam T.T."/>
            <person name="Chang Q.C."/>
            <person name="Ding S.J."/>
            <person name="Wang X.J."/>
            <person name="Zhu J.G."/>
            <person name="Ruan X.D."/>
            <person name="Zhao L."/>
            <person name="Wei J.T."/>
            <person name="Ye R.Z."/>
            <person name="Que T.C."/>
            <person name="Du C.H."/>
            <person name="Zhou Y.H."/>
            <person name="Cheng J.X."/>
            <person name="Dai P.F."/>
            <person name="Guo W.B."/>
            <person name="Han X.H."/>
            <person name="Huang E.J."/>
            <person name="Li L.F."/>
            <person name="Wei W."/>
            <person name="Gao Y.C."/>
            <person name="Liu J.Z."/>
            <person name="Shao H.Z."/>
            <person name="Wang X."/>
            <person name="Wang C.C."/>
            <person name="Yang T.C."/>
            <person name="Huo Q.B."/>
            <person name="Li W."/>
            <person name="Chen H.Y."/>
            <person name="Chen S.E."/>
            <person name="Zhou L.G."/>
            <person name="Ni X.B."/>
            <person name="Tian J.H."/>
            <person name="Sheng Y."/>
            <person name="Liu T."/>
            <person name="Pan Y.S."/>
            <person name="Xia L.Y."/>
            <person name="Li J."/>
            <person name="Zhao F."/>
            <person name="Cao W.C."/>
        </authorList>
    </citation>
    <scope>NUCLEOTIDE SEQUENCE [LARGE SCALE GENOMIC DNA]</scope>
    <source>
        <strain evidence="1">Iper-2018</strain>
    </source>
</reference>
<comment type="caution">
    <text evidence="1">The sequence shown here is derived from an EMBL/GenBank/DDBJ whole genome shotgun (WGS) entry which is preliminary data.</text>
</comment>
<keyword evidence="2" id="KW-1185">Reference proteome</keyword>
<organism evidence="1 2">
    <name type="scientific">Ixodes persulcatus</name>
    <name type="common">Taiga tick</name>
    <dbReference type="NCBI Taxonomy" id="34615"/>
    <lineage>
        <taxon>Eukaryota</taxon>
        <taxon>Metazoa</taxon>
        <taxon>Ecdysozoa</taxon>
        <taxon>Arthropoda</taxon>
        <taxon>Chelicerata</taxon>
        <taxon>Arachnida</taxon>
        <taxon>Acari</taxon>
        <taxon>Parasitiformes</taxon>
        <taxon>Ixodida</taxon>
        <taxon>Ixodoidea</taxon>
        <taxon>Ixodidae</taxon>
        <taxon>Ixodinae</taxon>
        <taxon>Ixodes</taxon>
    </lineage>
</organism>
<evidence type="ECO:0000313" key="1">
    <source>
        <dbReference type="EMBL" id="KAG0436282.1"/>
    </source>
</evidence>
<evidence type="ECO:0000313" key="2">
    <source>
        <dbReference type="Proteomes" id="UP000805193"/>
    </source>
</evidence>
<protein>
    <submittedName>
        <fullName evidence="1">Uncharacterized protein</fullName>
    </submittedName>
</protein>
<name>A0AC60QLS5_IXOPE</name>
<proteinExistence type="predicted"/>
<sequence length="198" mass="21797">MNLFGFAMLRSMAVVYVGVLQEFHVTRGQAAWPLSLTGVFYTFTAPAVGVLARHISIWKLTLVGSVASSICVSLCYFANGIPYLIVCYGISQGISIAFISLTHTVINQNFSNHKAVASGISGAGFTIGGLVFPPMPVLYYNEVHGRCLFLLVTGKHRMNLIKPRHCKETPLKIAVRALRKNSLQDLCRNLQRRPAKTR</sequence>
<gene>
    <name evidence="1" type="ORF">HPB47_018038</name>
</gene>
<dbReference type="Proteomes" id="UP000805193">
    <property type="component" value="Unassembled WGS sequence"/>
</dbReference>
<dbReference type="EMBL" id="JABSTQ010007065">
    <property type="protein sequence ID" value="KAG0436282.1"/>
    <property type="molecule type" value="Genomic_DNA"/>
</dbReference>
<accession>A0AC60QLS5</accession>